<keyword evidence="1" id="KW-0812">Transmembrane</keyword>
<feature type="transmembrane region" description="Helical" evidence="1">
    <location>
        <begin position="86"/>
        <end position="105"/>
    </location>
</feature>
<feature type="transmembrane region" description="Helical" evidence="1">
    <location>
        <begin position="111"/>
        <end position="139"/>
    </location>
</feature>
<evidence type="ECO:0000313" key="3">
    <source>
        <dbReference type="Proteomes" id="UP000001903"/>
    </source>
</evidence>
<keyword evidence="1" id="KW-0472">Membrane</keyword>
<organism evidence="2 3">
    <name type="scientific">Haloterrigena turkmenica (strain ATCC 51198 / DSM 5511 / JCM 9101 / NCIMB 13204 / VKM B-1734 / 4k)</name>
    <name type="common">Halococcus turkmenicus</name>
    <dbReference type="NCBI Taxonomy" id="543526"/>
    <lineage>
        <taxon>Archaea</taxon>
        <taxon>Methanobacteriati</taxon>
        <taxon>Methanobacteriota</taxon>
        <taxon>Stenosarchaea group</taxon>
        <taxon>Halobacteria</taxon>
        <taxon>Halobacteriales</taxon>
        <taxon>Natrialbaceae</taxon>
        <taxon>Haloterrigena</taxon>
    </lineage>
</organism>
<accession>D2S3I1</accession>
<dbReference type="HOGENOM" id="CLU_800786_0_0_2"/>
<dbReference type="AlphaFoldDB" id="D2S3I1"/>
<geneLocation type="plasmid" evidence="2 3">
    <name>pHTUR05</name>
</geneLocation>
<sequence length="346" mass="36558">MPQLNPTQIANRIGRIALATILAGVLCALVNVPSEVRSGTFPDLTDPIDIYLSLLVEVWTYGIVAAVLVPVVLGVLWGFSERFSRVRVWQAILVVTVGLAVAMSLESWGHPAAFVLATVGRLASGGAVLAAVVIVELLFAWDIASQTSLEGFVTASGGTLAVVVALVLVVATISTGVLAVAGTAGVSLPEESHDHGFGSASADELETEYSHYLDVKSGDELTCEPATVERENVPAAAQTHENDLNDFEVNATVYEGMGASIIYEWTYTGEGTLETQRSGTVENGAVELDGYWDRPVNEGNHEMPVIDGTAVADGGDSINGTYVEFDVVNDDGELIRYTGTLCDKNL</sequence>
<feature type="transmembrane region" description="Helical" evidence="1">
    <location>
        <begin position="160"/>
        <end position="182"/>
    </location>
</feature>
<feature type="transmembrane region" description="Helical" evidence="1">
    <location>
        <begin position="12"/>
        <end position="32"/>
    </location>
</feature>
<reference evidence="2 3" key="1">
    <citation type="journal article" date="2010" name="Stand. Genomic Sci.">
        <title>Complete genome sequence of Haloterrigena turkmenica type strain (4k).</title>
        <authorList>
            <person name="Saunders E."/>
            <person name="Tindall B.J."/>
            <person name="Fahnrich R."/>
            <person name="Lapidus A."/>
            <person name="Copeland A."/>
            <person name="Del Rio T.G."/>
            <person name="Lucas S."/>
            <person name="Chen F."/>
            <person name="Tice H."/>
            <person name="Cheng J.F."/>
            <person name="Han C."/>
            <person name="Detter J.C."/>
            <person name="Bruce D."/>
            <person name="Goodwin L."/>
            <person name="Chain P."/>
            <person name="Pitluck S."/>
            <person name="Pati A."/>
            <person name="Ivanova N."/>
            <person name="Mavromatis K."/>
            <person name="Chen A."/>
            <person name="Palaniappan K."/>
            <person name="Land M."/>
            <person name="Hauser L."/>
            <person name="Chang Y.J."/>
            <person name="Jeffries C.D."/>
            <person name="Brettin T."/>
            <person name="Rohde M."/>
            <person name="Goker M."/>
            <person name="Bristow J."/>
            <person name="Eisen J.A."/>
            <person name="Markowitz V."/>
            <person name="Hugenholtz P."/>
            <person name="Klenk H.P."/>
            <person name="Kyrpides N.C."/>
        </authorList>
    </citation>
    <scope>NUCLEOTIDE SEQUENCE [LARGE SCALE GENOMIC DNA]</scope>
    <source>
        <strain evidence="3">ATCC 51198 / DSM 5511 / JCM 9101 / NCIMB 13204 / VKM B-1734 / 4k</strain>
    </source>
</reference>
<dbReference type="EMBL" id="CP001865">
    <property type="protein sequence ID" value="ADB63928.1"/>
    <property type="molecule type" value="Genomic_DNA"/>
</dbReference>
<gene>
    <name evidence="2" type="ordered locus">Htur_5040</name>
</gene>
<name>D2S3I1_HALTV</name>
<protein>
    <submittedName>
        <fullName evidence="2">Uncharacterized protein</fullName>
    </submittedName>
</protein>
<dbReference type="Proteomes" id="UP000001903">
    <property type="component" value="Plasmid pHTUR05"/>
</dbReference>
<dbReference type="KEGG" id="htu:Htur_5040"/>
<feature type="transmembrane region" description="Helical" evidence="1">
    <location>
        <begin position="58"/>
        <end position="79"/>
    </location>
</feature>
<proteinExistence type="predicted"/>
<evidence type="ECO:0000313" key="2">
    <source>
        <dbReference type="EMBL" id="ADB63928.1"/>
    </source>
</evidence>
<keyword evidence="3" id="KW-1185">Reference proteome</keyword>
<evidence type="ECO:0000256" key="1">
    <source>
        <dbReference type="SAM" id="Phobius"/>
    </source>
</evidence>
<keyword evidence="2" id="KW-0614">Plasmid</keyword>
<keyword evidence="1" id="KW-1133">Transmembrane helix</keyword>